<dbReference type="SUPFAM" id="SSF53474">
    <property type="entry name" value="alpha/beta-Hydrolases"/>
    <property type="match status" value="1"/>
</dbReference>
<organism evidence="2 3">
    <name type="scientific">Nocardia acididurans</name>
    <dbReference type="NCBI Taxonomy" id="2802282"/>
    <lineage>
        <taxon>Bacteria</taxon>
        <taxon>Bacillati</taxon>
        <taxon>Actinomycetota</taxon>
        <taxon>Actinomycetes</taxon>
        <taxon>Mycobacteriales</taxon>
        <taxon>Nocardiaceae</taxon>
        <taxon>Nocardia</taxon>
    </lineage>
</organism>
<dbReference type="InterPro" id="IPR029058">
    <property type="entry name" value="AB_hydrolase_fold"/>
</dbReference>
<dbReference type="Proteomes" id="UP000602198">
    <property type="component" value="Unassembled WGS sequence"/>
</dbReference>
<evidence type="ECO:0000313" key="2">
    <source>
        <dbReference type="EMBL" id="MBL1077960.1"/>
    </source>
</evidence>
<keyword evidence="3" id="KW-1185">Reference proteome</keyword>
<evidence type="ECO:0000313" key="3">
    <source>
        <dbReference type="Proteomes" id="UP000602198"/>
    </source>
</evidence>
<sequence length="279" mass="30465">MSTIYKSEAGARAVQEQYRELLRAWPVPFEERHVPTREGDTYVRISGPEDAPPLVLLHGSGANSTNWLGDIASWATYFRTYSIDIVGEPGGSAPSRPKLGTEAVALWLDDVLAGLDISETAMVAMSLGGWHALDYAIRRPGRITRLALLCPGGVGRQRYGWMFKSILAKLTGRGDVRSSARLVTGLDDEHLEPVLDTIVSTFTHFTPRTERLPVFTDAQLRTLTMPVLVIVGDRDVMLDSAETARRITASVPNATVEVLPGVGHAVLGQTETVTKFLRA</sequence>
<dbReference type="InterPro" id="IPR000073">
    <property type="entry name" value="AB_hydrolase_1"/>
</dbReference>
<dbReference type="PANTHER" id="PTHR43798">
    <property type="entry name" value="MONOACYLGLYCEROL LIPASE"/>
    <property type="match status" value="1"/>
</dbReference>
<dbReference type="InterPro" id="IPR050266">
    <property type="entry name" value="AB_hydrolase_sf"/>
</dbReference>
<protein>
    <submittedName>
        <fullName evidence="2">Alpha/beta fold hydrolase</fullName>
    </submittedName>
</protein>
<comment type="caution">
    <text evidence="2">The sequence shown here is derived from an EMBL/GenBank/DDBJ whole genome shotgun (WGS) entry which is preliminary data.</text>
</comment>
<keyword evidence="2" id="KW-0378">Hydrolase</keyword>
<accession>A0ABS1MBC8</accession>
<dbReference type="RefSeq" id="WP_201952186.1">
    <property type="nucleotide sequence ID" value="NZ_JAERRJ010000010.1"/>
</dbReference>
<gene>
    <name evidence="2" type="ORF">JK358_26505</name>
</gene>
<feature type="domain" description="AB hydrolase-1" evidence="1">
    <location>
        <begin position="52"/>
        <end position="266"/>
    </location>
</feature>
<dbReference type="PANTHER" id="PTHR43798:SF33">
    <property type="entry name" value="HYDROLASE, PUTATIVE (AFU_ORTHOLOGUE AFUA_2G14860)-RELATED"/>
    <property type="match status" value="1"/>
</dbReference>
<dbReference type="EMBL" id="JAERRJ010000010">
    <property type="protein sequence ID" value="MBL1077960.1"/>
    <property type="molecule type" value="Genomic_DNA"/>
</dbReference>
<reference evidence="2 3" key="1">
    <citation type="submission" date="2021-01" db="EMBL/GenBank/DDBJ databases">
        <title>WGS of actinomycetes isolated from Thailand.</title>
        <authorList>
            <person name="Thawai C."/>
        </authorList>
    </citation>
    <scope>NUCLEOTIDE SEQUENCE [LARGE SCALE GENOMIC DNA]</scope>
    <source>
        <strain evidence="2 3">LPG 2</strain>
    </source>
</reference>
<evidence type="ECO:0000259" key="1">
    <source>
        <dbReference type="Pfam" id="PF00561"/>
    </source>
</evidence>
<dbReference type="Gene3D" id="3.40.50.1820">
    <property type="entry name" value="alpha/beta hydrolase"/>
    <property type="match status" value="1"/>
</dbReference>
<dbReference type="Pfam" id="PF00561">
    <property type="entry name" value="Abhydrolase_1"/>
    <property type="match status" value="1"/>
</dbReference>
<name>A0ABS1MBC8_9NOCA</name>
<proteinExistence type="predicted"/>
<dbReference type="GO" id="GO:0016787">
    <property type="term" value="F:hydrolase activity"/>
    <property type="evidence" value="ECO:0007669"/>
    <property type="project" value="UniProtKB-KW"/>
</dbReference>